<evidence type="ECO:0000256" key="3">
    <source>
        <dbReference type="ARBA" id="ARBA00022475"/>
    </source>
</evidence>
<keyword evidence="5 7" id="KW-1133">Transmembrane helix</keyword>
<comment type="caution">
    <text evidence="10">The sequence shown here is derived from an EMBL/GenBank/DDBJ whole genome shotgun (WGS) entry which is preliminary data.</text>
</comment>
<evidence type="ECO:0000313" key="11">
    <source>
        <dbReference type="Proteomes" id="UP000282076"/>
    </source>
</evidence>
<feature type="transmembrane region" description="Helical" evidence="7">
    <location>
        <begin position="127"/>
        <end position="142"/>
    </location>
</feature>
<organism evidence="10 11">
    <name type="scientific">Cohnella endophytica</name>
    <dbReference type="NCBI Taxonomy" id="2419778"/>
    <lineage>
        <taxon>Bacteria</taxon>
        <taxon>Bacillati</taxon>
        <taxon>Bacillota</taxon>
        <taxon>Bacilli</taxon>
        <taxon>Bacillales</taxon>
        <taxon>Paenibacillaceae</taxon>
        <taxon>Cohnella</taxon>
    </lineage>
</organism>
<dbReference type="Pfam" id="PF01478">
    <property type="entry name" value="Peptidase_A24"/>
    <property type="match status" value="1"/>
</dbReference>
<dbReference type="GO" id="GO:0005886">
    <property type="term" value="C:plasma membrane"/>
    <property type="evidence" value="ECO:0007669"/>
    <property type="project" value="UniProtKB-SubCell"/>
</dbReference>
<evidence type="ECO:0000256" key="6">
    <source>
        <dbReference type="ARBA" id="ARBA00023136"/>
    </source>
</evidence>
<evidence type="ECO:0000256" key="1">
    <source>
        <dbReference type="ARBA" id="ARBA00004651"/>
    </source>
</evidence>
<feature type="domain" description="Prepilin peptidase A24 N-terminal" evidence="9">
    <location>
        <begin position="11"/>
        <end position="94"/>
    </location>
</feature>
<feature type="transmembrane region" description="Helical" evidence="7">
    <location>
        <begin position="6"/>
        <end position="25"/>
    </location>
</feature>
<evidence type="ECO:0000256" key="7">
    <source>
        <dbReference type="SAM" id="Phobius"/>
    </source>
</evidence>
<keyword evidence="4 7" id="KW-0812">Transmembrane</keyword>
<dbReference type="Pfam" id="PF06750">
    <property type="entry name" value="A24_N_bact"/>
    <property type="match status" value="1"/>
</dbReference>
<feature type="transmembrane region" description="Helical" evidence="7">
    <location>
        <begin position="98"/>
        <end position="115"/>
    </location>
</feature>
<dbReference type="PANTHER" id="PTHR30487:SF0">
    <property type="entry name" value="PREPILIN LEADER PEPTIDASE_N-METHYLTRANSFERASE-RELATED"/>
    <property type="match status" value="1"/>
</dbReference>
<dbReference type="InterPro" id="IPR010627">
    <property type="entry name" value="Prepilin_pept_A24_N"/>
</dbReference>
<feature type="transmembrane region" description="Helical" evidence="7">
    <location>
        <begin position="179"/>
        <end position="212"/>
    </location>
</feature>
<accession>A0A494Y563</accession>
<dbReference type="InterPro" id="IPR000045">
    <property type="entry name" value="Prepilin_IV_endopep_pep"/>
</dbReference>
<dbReference type="Proteomes" id="UP000282076">
    <property type="component" value="Unassembled WGS sequence"/>
</dbReference>
<keyword evidence="6 7" id="KW-0472">Membrane</keyword>
<evidence type="ECO:0000259" key="9">
    <source>
        <dbReference type="Pfam" id="PF06750"/>
    </source>
</evidence>
<evidence type="ECO:0000256" key="4">
    <source>
        <dbReference type="ARBA" id="ARBA00022692"/>
    </source>
</evidence>
<dbReference type="Gene3D" id="1.20.120.1220">
    <property type="match status" value="1"/>
</dbReference>
<keyword evidence="3" id="KW-1003">Cell membrane</keyword>
<name>A0A494Y563_9BACL</name>
<dbReference type="OrthoDB" id="9789291at2"/>
<evidence type="ECO:0000256" key="5">
    <source>
        <dbReference type="ARBA" id="ARBA00022989"/>
    </source>
</evidence>
<sequence>MTFLIMLYIFIIGLTLGSFYNVVAIRVSSGVSLLYPPSQCPNCGTRLKAIDLFPVASYLLAGRKCRYCKTGISAAYPLGELASGILFAGVYLRFGLTWNALIGFILVSLCLIVTISDLRFMRIPNRLLLFFAPLLVAAQLLADWHSFLNHLLGALVGGVILFLVAWLSRGGMGMGDVKLFALFGFVVGFPHVLLALMIACLVGTIVGGSLLALRLIQRKQPMPFGPFLAGGTIIAYGYGSNIVDKYLSIIVSGM</sequence>
<evidence type="ECO:0000313" key="10">
    <source>
        <dbReference type="EMBL" id="RKP57210.1"/>
    </source>
</evidence>
<reference evidence="10 11" key="1">
    <citation type="submission" date="2018-10" db="EMBL/GenBank/DDBJ databases">
        <title>Cohnella sp. M2MS4P-1, whole genome shotgun sequence.</title>
        <authorList>
            <person name="Tuo L."/>
        </authorList>
    </citation>
    <scope>NUCLEOTIDE SEQUENCE [LARGE SCALE GENOMIC DNA]</scope>
    <source>
        <strain evidence="10 11">M2MS4P-1</strain>
    </source>
</reference>
<dbReference type="EMBL" id="RBZM01000002">
    <property type="protein sequence ID" value="RKP57210.1"/>
    <property type="molecule type" value="Genomic_DNA"/>
</dbReference>
<dbReference type="GO" id="GO:0004190">
    <property type="term" value="F:aspartic-type endopeptidase activity"/>
    <property type="evidence" value="ECO:0007669"/>
    <property type="project" value="InterPro"/>
</dbReference>
<dbReference type="InterPro" id="IPR050882">
    <property type="entry name" value="Prepilin_peptidase/N-MTase"/>
</dbReference>
<keyword evidence="11" id="KW-1185">Reference proteome</keyword>
<protein>
    <submittedName>
        <fullName evidence="10">Prepilin peptidase</fullName>
    </submittedName>
</protein>
<feature type="transmembrane region" description="Helical" evidence="7">
    <location>
        <begin position="224"/>
        <end position="243"/>
    </location>
</feature>
<comment type="subcellular location">
    <subcellularLocation>
        <location evidence="1">Cell membrane</location>
        <topology evidence="1">Multi-pass membrane protein</topology>
    </subcellularLocation>
</comment>
<dbReference type="GO" id="GO:0006465">
    <property type="term" value="P:signal peptide processing"/>
    <property type="evidence" value="ECO:0007669"/>
    <property type="project" value="TreeGrafter"/>
</dbReference>
<comment type="similarity">
    <text evidence="2">Belongs to the peptidase A24 family.</text>
</comment>
<dbReference type="AlphaFoldDB" id="A0A494Y563"/>
<feature type="transmembrane region" description="Helical" evidence="7">
    <location>
        <begin position="148"/>
        <end position="167"/>
    </location>
</feature>
<feature type="domain" description="Prepilin type IV endopeptidase peptidase" evidence="8">
    <location>
        <begin position="104"/>
        <end position="207"/>
    </location>
</feature>
<evidence type="ECO:0000256" key="2">
    <source>
        <dbReference type="ARBA" id="ARBA00005801"/>
    </source>
</evidence>
<dbReference type="PANTHER" id="PTHR30487">
    <property type="entry name" value="TYPE 4 PREPILIN-LIKE PROTEINS LEADER PEPTIDE-PROCESSING ENZYME"/>
    <property type="match status" value="1"/>
</dbReference>
<dbReference type="RefSeq" id="WP_120974825.1">
    <property type="nucleotide sequence ID" value="NZ_RBZM01000002.1"/>
</dbReference>
<gene>
    <name evidence="10" type="ORF">D7Z26_04295</name>
</gene>
<evidence type="ECO:0000259" key="8">
    <source>
        <dbReference type="Pfam" id="PF01478"/>
    </source>
</evidence>
<proteinExistence type="inferred from homology"/>